<dbReference type="InterPro" id="IPR044834">
    <property type="entry name" value="PATL"/>
</dbReference>
<accession>A0A1Q3BZQ5</accession>
<dbReference type="STRING" id="3775.A0A1Q3BZQ5"/>
<evidence type="ECO:0000256" key="1">
    <source>
        <dbReference type="ARBA" id="ARBA00004370"/>
    </source>
</evidence>
<dbReference type="Proteomes" id="UP000187406">
    <property type="component" value="Unassembled WGS sequence"/>
</dbReference>
<dbReference type="InterPro" id="IPR001251">
    <property type="entry name" value="CRAL-TRIO_dom"/>
</dbReference>
<gene>
    <name evidence="6" type="ORF">CFOL_v3_16990</name>
</gene>
<comment type="caution">
    <text evidence="6">The sequence shown here is derived from an EMBL/GenBank/DDBJ whole genome shotgun (WGS) entry which is preliminary data.</text>
</comment>
<evidence type="ECO:0000256" key="3">
    <source>
        <dbReference type="ARBA" id="ARBA00023136"/>
    </source>
</evidence>
<dbReference type="SMART" id="SM01100">
    <property type="entry name" value="CRAL_TRIO_N"/>
    <property type="match status" value="1"/>
</dbReference>
<dbReference type="EMBL" id="BDDD01001114">
    <property type="protein sequence ID" value="GAV73505.1"/>
    <property type="molecule type" value="Genomic_DNA"/>
</dbReference>
<dbReference type="InterPro" id="IPR056794">
    <property type="entry name" value="PATL1-6_C_GOLD"/>
</dbReference>
<dbReference type="InterPro" id="IPR036273">
    <property type="entry name" value="CRAL/TRIO_N_dom_sf"/>
</dbReference>
<keyword evidence="7" id="KW-1185">Reference proteome</keyword>
<evidence type="ECO:0000256" key="4">
    <source>
        <dbReference type="SAM" id="MobiDB-lite"/>
    </source>
</evidence>
<proteinExistence type="predicted"/>
<comment type="subcellular location">
    <subcellularLocation>
        <location evidence="1">Membrane</location>
    </subcellularLocation>
</comment>
<reference evidence="7" key="1">
    <citation type="submission" date="2016-04" db="EMBL/GenBank/DDBJ databases">
        <title>Cephalotus genome sequencing.</title>
        <authorList>
            <person name="Fukushima K."/>
            <person name="Hasebe M."/>
            <person name="Fang X."/>
        </authorList>
    </citation>
    <scope>NUCLEOTIDE SEQUENCE [LARGE SCALE GENOMIC DNA]</scope>
    <source>
        <strain evidence="7">cv. St1</strain>
    </source>
</reference>
<dbReference type="Pfam" id="PF00650">
    <property type="entry name" value="CRAL_TRIO"/>
    <property type="match status" value="1"/>
</dbReference>
<dbReference type="PROSITE" id="PS50191">
    <property type="entry name" value="CRAL_TRIO"/>
    <property type="match status" value="1"/>
</dbReference>
<dbReference type="SMART" id="SM00516">
    <property type="entry name" value="SEC14"/>
    <property type="match status" value="1"/>
</dbReference>
<dbReference type="InParanoid" id="A0A1Q3BZQ5"/>
<dbReference type="Pfam" id="PF03765">
    <property type="entry name" value="CRAL_TRIO_N"/>
    <property type="match status" value="1"/>
</dbReference>
<evidence type="ECO:0000259" key="5">
    <source>
        <dbReference type="PROSITE" id="PS50191"/>
    </source>
</evidence>
<evidence type="ECO:0000256" key="2">
    <source>
        <dbReference type="ARBA" id="ARBA00022448"/>
    </source>
</evidence>
<dbReference type="PRINTS" id="PR00180">
    <property type="entry name" value="CRETINALDHBP"/>
</dbReference>
<dbReference type="SUPFAM" id="SSF46938">
    <property type="entry name" value="CRAL/TRIO N-terminal domain"/>
    <property type="match status" value="1"/>
</dbReference>
<dbReference type="GO" id="GO:0008289">
    <property type="term" value="F:lipid binding"/>
    <property type="evidence" value="ECO:0007669"/>
    <property type="project" value="InterPro"/>
</dbReference>
<sequence>MATEGISEDTKMATNANSQVEEKEIETSKDVIQKGAEIERKQDEDNGKSKNDANNKAEEVVIVEEEKNNGGETDNISSTHVIEKTTSFREESNFLSELKEHEKKAFFELRSKIEEAILGDKLLKKDHIEQVKENSLKKDGEEMEKKMESQSEGNKGKIEEKQKGKAVIEDDATVKEKVMGNEEKEKEELAIKDGIEEGNPMKEGDEEKEKIVEEGGKEEINAVMEEKVMDIDKDIALWGVPLLPSKGDKRTDVILLKFLRAREFKVNDAFEMLRNTIQWRKENNIDSILDEDLGVDLGFAAYMNGNDRNGHPVCYNIFGVFGDEEVYNRTFGTEEQRKKFLRWRIQLMEKWIQNLDFKPGGVSSFLQINDLKNTPGPSKKELRLATKQAVDVLQDNYPEFVAKNIFINVPFWYYAFTALLLPFLTQRTKSKFVYTRPARVTETLLKYIAVEEIPVHYGGLKRENDSDFSTENNAMEILVKSGSIKTIEIPAPVVGTQLIWDLTVLGWEVNYKEEFVPTNEGSYTIMVQKGRKIGWQEKSVRNSFRTNEPGNVALIIENGTFKKKRVLYRYKTKNGSS</sequence>
<dbReference type="Pfam" id="PF25099">
    <property type="entry name" value="GOLD_PATL1_C"/>
    <property type="match status" value="1"/>
</dbReference>
<keyword evidence="3" id="KW-0472">Membrane</keyword>
<organism evidence="6 7">
    <name type="scientific">Cephalotus follicularis</name>
    <name type="common">Albany pitcher plant</name>
    <dbReference type="NCBI Taxonomy" id="3775"/>
    <lineage>
        <taxon>Eukaryota</taxon>
        <taxon>Viridiplantae</taxon>
        <taxon>Streptophyta</taxon>
        <taxon>Embryophyta</taxon>
        <taxon>Tracheophyta</taxon>
        <taxon>Spermatophyta</taxon>
        <taxon>Magnoliopsida</taxon>
        <taxon>eudicotyledons</taxon>
        <taxon>Gunneridae</taxon>
        <taxon>Pentapetalae</taxon>
        <taxon>rosids</taxon>
        <taxon>fabids</taxon>
        <taxon>Oxalidales</taxon>
        <taxon>Cephalotaceae</taxon>
        <taxon>Cephalotus</taxon>
    </lineage>
</organism>
<dbReference type="CDD" id="cd00170">
    <property type="entry name" value="SEC14"/>
    <property type="match status" value="1"/>
</dbReference>
<feature type="region of interest" description="Disordered" evidence="4">
    <location>
        <begin position="1"/>
        <end position="84"/>
    </location>
</feature>
<feature type="compositionally biased region" description="Basic and acidic residues" evidence="4">
    <location>
        <begin position="20"/>
        <end position="69"/>
    </location>
</feature>
<protein>
    <submittedName>
        <fullName evidence="6">CRAL_TRIO domain-containing protein/CRAL_TRIO_N domain-containing protein</fullName>
    </submittedName>
</protein>
<dbReference type="PANTHER" id="PTHR45932:SF19">
    <property type="entry name" value="PATELLIN-4-LIKE"/>
    <property type="match status" value="1"/>
</dbReference>
<dbReference type="AlphaFoldDB" id="A0A1Q3BZQ5"/>
<dbReference type="SUPFAM" id="SSF52087">
    <property type="entry name" value="CRAL/TRIO domain"/>
    <property type="match status" value="1"/>
</dbReference>
<dbReference type="InterPro" id="IPR011074">
    <property type="entry name" value="CRAL/TRIO_N_dom"/>
</dbReference>
<dbReference type="PANTHER" id="PTHR45932">
    <property type="entry name" value="PATELLIN-1"/>
    <property type="match status" value="1"/>
</dbReference>
<feature type="region of interest" description="Disordered" evidence="4">
    <location>
        <begin position="134"/>
        <end position="164"/>
    </location>
</feature>
<dbReference type="GO" id="GO:0016020">
    <property type="term" value="C:membrane"/>
    <property type="evidence" value="ECO:0007669"/>
    <property type="project" value="UniProtKB-SubCell"/>
</dbReference>
<evidence type="ECO:0000313" key="6">
    <source>
        <dbReference type="EMBL" id="GAV73505.1"/>
    </source>
</evidence>
<dbReference type="InterPro" id="IPR036865">
    <property type="entry name" value="CRAL-TRIO_dom_sf"/>
</dbReference>
<feature type="domain" description="CRAL-TRIO" evidence="5">
    <location>
        <begin position="290"/>
        <end position="465"/>
    </location>
</feature>
<name>A0A1Q3BZQ5_CEPFO</name>
<keyword evidence="2" id="KW-0813">Transport</keyword>
<evidence type="ECO:0000313" key="7">
    <source>
        <dbReference type="Proteomes" id="UP000187406"/>
    </source>
</evidence>
<dbReference type="Gene3D" id="3.40.525.10">
    <property type="entry name" value="CRAL-TRIO lipid binding domain"/>
    <property type="match status" value="1"/>
</dbReference>
<dbReference type="OrthoDB" id="75724at2759"/>